<organism evidence="2 3">
    <name type="scientific">Cryobacterium breve</name>
    <dbReference type="NCBI Taxonomy" id="1259258"/>
    <lineage>
        <taxon>Bacteria</taxon>
        <taxon>Bacillati</taxon>
        <taxon>Actinomycetota</taxon>
        <taxon>Actinomycetes</taxon>
        <taxon>Micrococcales</taxon>
        <taxon>Microbacteriaceae</taxon>
        <taxon>Cryobacterium</taxon>
    </lineage>
</organism>
<reference evidence="2 3" key="1">
    <citation type="submission" date="2021-05" db="EMBL/GenBank/DDBJ databases">
        <authorList>
            <person name="Kumar R."/>
            <person name="Kumar A."/>
            <person name="Mukhia S."/>
        </authorList>
    </citation>
    <scope>NUCLEOTIDE SEQUENCE [LARGE SCALE GENOMIC DNA]</scope>
    <source>
        <strain evidence="2 3">ERMR7:08</strain>
    </source>
</reference>
<evidence type="ECO:0000313" key="2">
    <source>
        <dbReference type="EMBL" id="WBM80897.1"/>
    </source>
</evidence>
<feature type="compositionally biased region" description="Basic and acidic residues" evidence="1">
    <location>
        <begin position="15"/>
        <end position="25"/>
    </location>
</feature>
<accession>A0ABY7NEG1</accession>
<protein>
    <submittedName>
        <fullName evidence="2">Uncharacterized protein</fullName>
    </submittedName>
</protein>
<evidence type="ECO:0000256" key="1">
    <source>
        <dbReference type="SAM" id="MobiDB-lite"/>
    </source>
</evidence>
<gene>
    <name evidence="2" type="ORF">KIV56_06225</name>
</gene>
<keyword evidence="3" id="KW-1185">Reference proteome</keyword>
<proteinExistence type="predicted"/>
<dbReference type="EMBL" id="CP075584">
    <property type="protein sequence ID" value="WBM80897.1"/>
    <property type="molecule type" value="Genomic_DNA"/>
</dbReference>
<feature type="region of interest" description="Disordered" evidence="1">
    <location>
        <begin position="1"/>
        <end position="34"/>
    </location>
</feature>
<dbReference type="Proteomes" id="UP001212421">
    <property type="component" value="Chromosome"/>
</dbReference>
<evidence type="ECO:0000313" key="3">
    <source>
        <dbReference type="Proteomes" id="UP001212421"/>
    </source>
</evidence>
<name>A0ABY7NEG1_9MICO</name>
<dbReference type="RefSeq" id="WP_281535609.1">
    <property type="nucleotide sequence ID" value="NZ_CP075584.1"/>
</dbReference>
<sequence length="215" mass="24066">MPQQDHPTDNVIDLAARRADREAKRPAAQNSGYGEWRAEVKHGREVAASEAYAESLRETGGIRSVGRGTRTWHQIPKERRADWGHVLLGSAPRALGELKVEPRWREYGNGETVRVALGFEDAGFTPEHYFRLRQALHAELLVPDAAPKLGTARRRRQLRAKPVMRPHPLVTVAATSRSFVHVLIEASDWAPWLALVRSGLTPRAAVRQLLYPSPS</sequence>